<proteinExistence type="predicted"/>
<organism evidence="1 2">
    <name type="scientific">Undibacterium jejuense</name>
    <dbReference type="NCBI Taxonomy" id="1344949"/>
    <lineage>
        <taxon>Bacteria</taxon>
        <taxon>Pseudomonadati</taxon>
        <taxon>Pseudomonadota</taxon>
        <taxon>Betaproteobacteria</taxon>
        <taxon>Burkholderiales</taxon>
        <taxon>Oxalobacteraceae</taxon>
        <taxon>Undibacterium</taxon>
    </lineage>
</organism>
<keyword evidence="2" id="KW-1185">Reference proteome</keyword>
<evidence type="ECO:0000313" key="2">
    <source>
        <dbReference type="Proteomes" id="UP000634011"/>
    </source>
</evidence>
<reference evidence="1" key="1">
    <citation type="submission" date="2020-08" db="EMBL/GenBank/DDBJ databases">
        <title>Novel species isolated from subtropical streams in China.</title>
        <authorList>
            <person name="Lu H."/>
        </authorList>
    </citation>
    <scope>NUCLEOTIDE SEQUENCE</scope>
    <source>
        <strain evidence="1">KACC 12607</strain>
    </source>
</reference>
<dbReference type="Proteomes" id="UP000634011">
    <property type="component" value="Unassembled WGS sequence"/>
</dbReference>
<name>A0A923HF48_9BURK</name>
<dbReference type="PROSITE" id="PS51257">
    <property type="entry name" value="PROKAR_LIPOPROTEIN"/>
    <property type="match status" value="1"/>
</dbReference>
<sequence length="107" mass="12352">MNRISYLVASAVVVASLTGCVVEAPRHPYYVSSVVRVAPPPPQVEIVSAPPVYGHIWIDGAWYWESGRHVWHPGYWSAPRPGYYWVPHRWEHEGGGWQFHEGHWDRH</sequence>
<dbReference type="Pfam" id="PF12779">
    <property type="entry name" value="WXXGXW"/>
    <property type="match status" value="2"/>
</dbReference>
<gene>
    <name evidence="1" type="ORF">H8K32_12240</name>
</gene>
<protein>
    <submittedName>
        <fullName evidence="1">YXWGXW repeat-containing protein</fullName>
    </submittedName>
</protein>
<dbReference type="AlphaFoldDB" id="A0A923HF48"/>
<evidence type="ECO:0000313" key="1">
    <source>
        <dbReference type="EMBL" id="MBC3862876.1"/>
    </source>
</evidence>
<dbReference type="EMBL" id="JACOFV010000010">
    <property type="protein sequence ID" value="MBC3862876.1"/>
    <property type="molecule type" value="Genomic_DNA"/>
</dbReference>
<dbReference type="InterPro" id="IPR024447">
    <property type="entry name" value="YXWGXW_rpt"/>
</dbReference>
<comment type="caution">
    <text evidence="1">The sequence shown here is derived from an EMBL/GenBank/DDBJ whole genome shotgun (WGS) entry which is preliminary data.</text>
</comment>
<accession>A0A923HF48</accession>
<dbReference type="RefSeq" id="WP_186912817.1">
    <property type="nucleotide sequence ID" value="NZ_JACOFV010000010.1"/>
</dbReference>